<accession>A0AAI9X5G1</accession>
<evidence type="ECO:0000313" key="2">
    <source>
        <dbReference type="Proteomes" id="UP001227192"/>
    </source>
</evidence>
<keyword evidence="2" id="KW-1185">Reference proteome</keyword>
<organism evidence="1 2">
    <name type="scientific">Penicillium thymicola</name>
    <dbReference type="NCBI Taxonomy" id="293382"/>
    <lineage>
        <taxon>Eukaryota</taxon>
        <taxon>Fungi</taxon>
        <taxon>Dikarya</taxon>
        <taxon>Ascomycota</taxon>
        <taxon>Pezizomycotina</taxon>
        <taxon>Eurotiomycetes</taxon>
        <taxon>Eurotiomycetidae</taxon>
        <taxon>Eurotiales</taxon>
        <taxon>Aspergillaceae</taxon>
        <taxon>Penicillium</taxon>
    </lineage>
</organism>
<reference evidence="1" key="2">
    <citation type="journal article" date="2016" name="Fungal Biol.">
        <title>Ochratoxin A production by Penicillium thymicola.</title>
        <authorList>
            <person name="Nguyen H.D.T."/>
            <person name="McMullin D.R."/>
            <person name="Ponomareva E."/>
            <person name="Riley R."/>
            <person name="Pomraning K.R."/>
            <person name="Baker S.E."/>
            <person name="Seifert K.A."/>
        </authorList>
    </citation>
    <scope>NUCLEOTIDE SEQUENCE</scope>
    <source>
        <strain evidence="1">DAOM 180753</strain>
    </source>
</reference>
<proteinExistence type="predicted"/>
<reference evidence="1" key="1">
    <citation type="submission" date="2015-06" db="EMBL/GenBank/DDBJ databases">
        <authorList>
            <person name="Nguyen H."/>
        </authorList>
    </citation>
    <scope>NUCLEOTIDE SEQUENCE</scope>
    <source>
        <strain evidence="1">DAOM 180753</strain>
    </source>
</reference>
<dbReference type="EMBL" id="LACB01000318">
    <property type="protein sequence ID" value="KAJ9484691.1"/>
    <property type="molecule type" value="Genomic_DNA"/>
</dbReference>
<gene>
    <name evidence="1" type="ORF">VN97_g8681</name>
</gene>
<protein>
    <submittedName>
        <fullName evidence="1">Uncharacterized protein</fullName>
    </submittedName>
</protein>
<comment type="caution">
    <text evidence="1">The sequence shown here is derived from an EMBL/GenBank/DDBJ whole genome shotgun (WGS) entry which is preliminary data.</text>
</comment>
<evidence type="ECO:0000313" key="1">
    <source>
        <dbReference type="EMBL" id="KAJ9484691.1"/>
    </source>
</evidence>
<dbReference type="AlphaFoldDB" id="A0AAI9X5G1"/>
<dbReference type="Proteomes" id="UP001227192">
    <property type="component" value="Unassembled WGS sequence"/>
</dbReference>
<sequence length="81" mass="9376">MLPILGLIQLALHDSPCGEPYWVCIRIIACPFFSGLFFFLASSASHGVWMSVFFFSEHLLPDLCDLPLELVRVWPFYLFFF</sequence>
<name>A0AAI9X5G1_PENTH</name>